<feature type="compositionally biased region" description="Polar residues" evidence="1">
    <location>
        <begin position="1"/>
        <end position="12"/>
    </location>
</feature>
<protein>
    <submittedName>
        <fullName evidence="3">Uncharacterized protein</fullName>
    </submittedName>
</protein>
<accession>A0A0G4HWN6</accession>
<evidence type="ECO:0000313" key="3">
    <source>
        <dbReference type="EMBL" id="CEM48892.1"/>
    </source>
</evidence>
<dbReference type="EMBL" id="CDMZ01004178">
    <property type="protein sequence ID" value="CEM48892.1"/>
    <property type="molecule type" value="Genomic_DNA"/>
</dbReference>
<feature type="transmembrane region" description="Helical" evidence="2">
    <location>
        <begin position="97"/>
        <end position="121"/>
    </location>
</feature>
<dbReference type="AlphaFoldDB" id="A0A0G4HWN6"/>
<feature type="compositionally biased region" description="Basic and acidic residues" evidence="1">
    <location>
        <begin position="29"/>
        <end position="40"/>
    </location>
</feature>
<evidence type="ECO:0000256" key="2">
    <source>
        <dbReference type="SAM" id="Phobius"/>
    </source>
</evidence>
<keyword evidence="2" id="KW-0472">Membrane</keyword>
<feature type="region of interest" description="Disordered" evidence="1">
    <location>
        <begin position="1"/>
        <end position="76"/>
    </location>
</feature>
<evidence type="ECO:0000256" key="1">
    <source>
        <dbReference type="SAM" id="MobiDB-lite"/>
    </source>
</evidence>
<feature type="transmembrane region" description="Helical" evidence="2">
    <location>
        <begin position="133"/>
        <end position="156"/>
    </location>
</feature>
<proteinExistence type="predicted"/>
<feature type="compositionally biased region" description="Low complexity" evidence="1">
    <location>
        <begin position="52"/>
        <end position="67"/>
    </location>
</feature>
<sequence length="158" mass="17632">MNNRQFNAQQPEQEPGMVSIAPPSYTQQQKERSDAYRDVEQGYASPPQVYGNHQQQQQQQQHQPQNPSVLIVASAPPRQPDTVVIVEKREDDDPTCLWVSCLVASFLCWPATLCIGIYGLAGHHAKHSQKIKSAAWANIATFATILLFIIILVAALRN</sequence>
<name>A0A0G4HWN6_9ALVE</name>
<reference evidence="3" key="1">
    <citation type="submission" date="2014-11" db="EMBL/GenBank/DDBJ databases">
        <authorList>
            <person name="Otto D Thomas"/>
            <person name="Naeem Raeece"/>
        </authorList>
    </citation>
    <scope>NUCLEOTIDE SEQUENCE</scope>
</reference>
<dbReference type="VEuPathDB" id="CryptoDB:Cvel_9084"/>
<gene>
    <name evidence="3" type="ORF">Cvel_9084</name>
</gene>
<keyword evidence="2" id="KW-1133">Transmembrane helix</keyword>
<keyword evidence="2" id="KW-0812">Transmembrane</keyword>
<organism evidence="3">
    <name type="scientific">Chromera velia CCMP2878</name>
    <dbReference type="NCBI Taxonomy" id="1169474"/>
    <lineage>
        <taxon>Eukaryota</taxon>
        <taxon>Sar</taxon>
        <taxon>Alveolata</taxon>
        <taxon>Colpodellida</taxon>
        <taxon>Chromeraceae</taxon>
        <taxon>Chromera</taxon>
    </lineage>
</organism>